<feature type="region of interest" description="Disordered" evidence="1">
    <location>
        <begin position="229"/>
        <end position="261"/>
    </location>
</feature>
<sequence>MSKPTDELSRLMASEKEQTPSETDGTPQSEGQGDEGESATALLDRLGFKSEDALANSLKHAQRKITEQGEQLARLSEDHEGLLTMLQNKSSRETRTTTTESDLDDLGLGGDFDLGLGADVKKIRHELGQELTKLRGEIGNALGAIQISILEASDPEFKPEYLKGMEIEARRAPHLLQQGMPGVKTLYKRAKGNMQKAMDGAAKTSAKISLEALAELGIDVDKLPLRETATDGKVVSSSPKPARPGDRGSVGDPKQKALRGAYEAVPKGLSAVIEEHWKGRPE</sequence>
<feature type="compositionally biased region" description="Polar residues" evidence="1">
    <location>
        <begin position="20"/>
        <end position="31"/>
    </location>
</feature>
<feature type="compositionally biased region" description="Basic and acidic residues" evidence="1">
    <location>
        <begin position="1"/>
        <end position="19"/>
    </location>
</feature>
<organism evidence="2">
    <name type="scientific">viral metagenome</name>
    <dbReference type="NCBI Taxonomy" id="1070528"/>
    <lineage>
        <taxon>unclassified sequences</taxon>
        <taxon>metagenomes</taxon>
        <taxon>organismal metagenomes</taxon>
    </lineage>
</organism>
<evidence type="ECO:0000313" key="2">
    <source>
        <dbReference type="EMBL" id="QJA47655.1"/>
    </source>
</evidence>
<proteinExistence type="predicted"/>
<gene>
    <name evidence="2" type="ORF">TM448A00717_0008</name>
</gene>
<reference evidence="2" key="1">
    <citation type="submission" date="2020-03" db="EMBL/GenBank/DDBJ databases">
        <title>The deep terrestrial virosphere.</title>
        <authorList>
            <person name="Holmfeldt K."/>
            <person name="Nilsson E."/>
            <person name="Simone D."/>
            <person name="Lopez-Fernandez M."/>
            <person name="Wu X."/>
            <person name="de Brujin I."/>
            <person name="Lundin D."/>
            <person name="Andersson A."/>
            <person name="Bertilsson S."/>
            <person name="Dopson M."/>
        </authorList>
    </citation>
    <scope>NUCLEOTIDE SEQUENCE</scope>
    <source>
        <strain evidence="2">TM448A00717</strain>
    </source>
</reference>
<evidence type="ECO:0000256" key="1">
    <source>
        <dbReference type="SAM" id="MobiDB-lite"/>
    </source>
</evidence>
<dbReference type="AlphaFoldDB" id="A0A6H1ZK64"/>
<dbReference type="EMBL" id="MT144052">
    <property type="protein sequence ID" value="QJA47655.1"/>
    <property type="molecule type" value="Genomic_DNA"/>
</dbReference>
<accession>A0A6H1ZK64</accession>
<feature type="region of interest" description="Disordered" evidence="1">
    <location>
        <begin position="1"/>
        <end position="46"/>
    </location>
</feature>
<name>A0A6H1ZK64_9ZZZZ</name>
<protein>
    <submittedName>
        <fullName evidence="2">Uncharacterized protein</fullName>
    </submittedName>
</protein>